<evidence type="ECO:0000313" key="9">
    <source>
        <dbReference type="Proteomes" id="UP001162891"/>
    </source>
</evidence>
<evidence type="ECO:0000256" key="2">
    <source>
        <dbReference type="ARBA" id="ARBA00008520"/>
    </source>
</evidence>
<dbReference type="Gene3D" id="3.40.190.10">
    <property type="entry name" value="Periplasmic binding protein-like II"/>
    <property type="match status" value="2"/>
</dbReference>
<keyword evidence="3" id="KW-0813">Transport</keyword>
<dbReference type="RefSeq" id="WP_248360656.1">
    <property type="nucleotide sequence ID" value="NZ_AP025591.1"/>
</dbReference>
<proteinExistence type="inferred from homology"/>
<dbReference type="SUPFAM" id="SSF53850">
    <property type="entry name" value="Periplasmic binding protein-like II"/>
    <property type="match status" value="1"/>
</dbReference>
<evidence type="ECO:0000313" key="8">
    <source>
        <dbReference type="EMBL" id="BDG02978.1"/>
    </source>
</evidence>
<name>A0ABM7WU37_9BACT</name>
<organism evidence="8 9">
    <name type="scientific">Anaeromyxobacter oryzae</name>
    <dbReference type="NCBI Taxonomy" id="2918170"/>
    <lineage>
        <taxon>Bacteria</taxon>
        <taxon>Pseudomonadati</taxon>
        <taxon>Myxococcota</taxon>
        <taxon>Myxococcia</taxon>
        <taxon>Myxococcales</taxon>
        <taxon>Cystobacterineae</taxon>
        <taxon>Anaeromyxobacteraceae</taxon>
        <taxon>Anaeromyxobacter</taxon>
    </lineage>
</organism>
<comment type="function">
    <text evidence="5">Part of a binding-protein-dependent transport system for a sugar.</text>
</comment>
<evidence type="ECO:0000256" key="4">
    <source>
        <dbReference type="ARBA" id="ARBA00022729"/>
    </source>
</evidence>
<keyword evidence="4 7" id="KW-0732">Signal</keyword>
<dbReference type="InterPro" id="IPR006059">
    <property type="entry name" value="SBP"/>
</dbReference>
<protein>
    <recommendedName>
        <fullName evidence="6">Probable sugar-binding periplasmic protein</fullName>
    </recommendedName>
</protein>
<evidence type="ECO:0000256" key="7">
    <source>
        <dbReference type="SAM" id="SignalP"/>
    </source>
</evidence>
<comment type="subcellular location">
    <subcellularLocation>
        <location evidence="1">Periplasm</location>
    </subcellularLocation>
</comment>
<dbReference type="Proteomes" id="UP001162891">
    <property type="component" value="Chromosome"/>
</dbReference>
<accession>A0ABM7WU37</accession>
<dbReference type="PANTHER" id="PTHR43649">
    <property type="entry name" value="ARABINOSE-BINDING PROTEIN-RELATED"/>
    <property type="match status" value="1"/>
</dbReference>
<dbReference type="InterPro" id="IPR050490">
    <property type="entry name" value="Bact_solute-bd_prot1"/>
</dbReference>
<feature type="signal peptide" evidence="7">
    <location>
        <begin position="1"/>
        <end position="24"/>
    </location>
</feature>
<keyword evidence="9" id="KW-1185">Reference proteome</keyword>
<evidence type="ECO:0000256" key="5">
    <source>
        <dbReference type="ARBA" id="ARBA00049629"/>
    </source>
</evidence>
<evidence type="ECO:0000256" key="3">
    <source>
        <dbReference type="ARBA" id="ARBA00022448"/>
    </source>
</evidence>
<evidence type="ECO:0000256" key="6">
    <source>
        <dbReference type="ARBA" id="ARBA00049753"/>
    </source>
</evidence>
<comment type="similarity">
    <text evidence="2">Belongs to the bacterial solute-binding protein 1 family.</text>
</comment>
<gene>
    <name evidence="8" type="ORF">AMOR_19740</name>
</gene>
<dbReference type="PANTHER" id="PTHR43649:SF28">
    <property type="entry name" value="BINDING PROTEIN COMPONENT OF ABC SUGAR TRANSPORTER-RELATED"/>
    <property type="match status" value="1"/>
</dbReference>
<reference evidence="9" key="1">
    <citation type="journal article" date="2022" name="Int. J. Syst. Evol. Microbiol.">
        <title>Anaeromyxobacter oryzae sp. nov., Anaeromyxobacter diazotrophicus sp. nov. and Anaeromyxobacter paludicola sp. nov., isolated from paddy soils.</title>
        <authorList>
            <person name="Itoh H."/>
            <person name="Xu Z."/>
            <person name="Mise K."/>
            <person name="Masuda Y."/>
            <person name="Ushijima N."/>
            <person name="Hayakawa C."/>
            <person name="Shiratori Y."/>
            <person name="Senoo K."/>
        </authorList>
    </citation>
    <scope>NUCLEOTIDE SEQUENCE [LARGE SCALE GENOMIC DNA]</scope>
    <source>
        <strain evidence="9">Red232</strain>
    </source>
</reference>
<sequence length="425" mass="45123">MNRRGSLLLAVAAAALFAASNARAQEKLEIFSWWAGDEGPALKALIDLYSAQNPKVQVINSTVTGGSGVNARAVLKTRMLGGDPPDSFQVHAGQELIGTWVVANRMEDLSGLFKSEGWNQVFPPGLLGLLSARGGVWSVPVNIHRSNVMWYVPANLKKWGVTPPKTWDEFLVTCKTLQQKGVQHPLALGENWTTVHLWESVALGVLGPDDWAGLWSGKLKFTDPKAVAVWNTFGKVLACTNPDASGLSWQQATDRVLKGGAAFNVMGDWAAGYMTTTLKLKPGEGFGWAPSPGTSGVFMMLSDSFGLPKGAKHRDAAMKWLKLLGSKEGQDTFNPLKGSIAARLDSDLTKYNAYLQSAAKDWKSNKVVGSLAHGAVAPESFSSQFGTVMEIFTSGNNAQAAASAAQAIADQVGLGAATPAAPGRG</sequence>
<dbReference type="Pfam" id="PF01547">
    <property type="entry name" value="SBP_bac_1"/>
    <property type="match status" value="1"/>
</dbReference>
<dbReference type="EMBL" id="AP025591">
    <property type="protein sequence ID" value="BDG02978.1"/>
    <property type="molecule type" value="Genomic_DNA"/>
</dbReference>
<feature type="chain" id="PRO_5045476271" description="Probable sugar-binding periplasmic protein" evidence="7">
    <location>
        <begin position="25"/>
        <end position="425"/>
    </location>
</feature>
<evidence type="ECO:0000256" key="1">
    <source>
        <dbReference type="ARBA" id="ARBA00004418"/>
    </source>
</evidence>